<dbReference type="CDD" id="cd09487">
    <property type="entry name" value="SAM_superfamily"/>
    <property type="match status" value="1"/>
</dbReference>
<sequence length="352" mass="39533">MSNPRVTITLGRSGQVVKRAAPLSDGMHLDRTPSVGSKRPMRERLGSNVENPQFYGSWTSIKRRRQANDRRSDDGPYISHDRIAQDDLRFKLLRKNSSRRKYYSDSENQNGDLREKLSRFAPSSSVIDTPHRMPGTRNTRTARRIPPTRSADDLLQLDSLRRSYSSWTLDGLKRRSPERPLGGASRALSSPRNMHALHSVQSSRSIDTSRPSSFLTKDSVPLESAKSVARLAPTANGITQKPAYPAEEYTVASLLHALGLGKYAILFQAEEVDMTALKQMGDTDLKELGIPMVFLRPQESQVVDSQKSCLQSYNVRYPCGEGIKSHLNTFRGHIPIRTWLHLVLNRHGISST</sequence>
<evidence type="ECO:0000259" key="3">
    <source>
        <dbReference type="Pfam" id="PF00536"/>
    </source>
</evidence>
<feature type="domain" description="SAM" evidence="3">
    <location>
        <begin position="249"/>
        <end position="290"/>
    </location>
</feature>
<accession>W1P249</accession>
<feature type="compositionally biased region" description="Basic and acidic residues" evidence="2">
    <location>
        <begin position="66"/>
        <end position="80"/>
    </location>
</feature>
<evidence type="ECO:0000256" key="2">
    <source>
        <dbReference type="SAM" id="MobiDB-lite"/>
    </source>
</evidence>
<evidence type="ECO:0000313" key="5">
    <source>
        <dbReference type="Proteomes" id="UP000017836"/>
    </source>
</evidence>
<dbReference type="PANTHER" id="PTHR10627:SF74">
    <property type="entry name" value="OS08G0526500 PROTEIN"/>
    <property type="match status" value="1"/>
</dbReference>
<evidence type="ECO:0000256" key="1">
    <source>
        <dbReference type="ARBA" id="ARBA00022737"/>
    </source>
</evidence>
<dbReference type="SUPFAM" id="SSF47769">
    <property type="entry name" value="SAM/Pointed domain"/>
    <property type="match status" value="1"/>
</dbReference>
<dbReference type="InterPro" id="IPR001660">
    <property type="entry name" value="SAM"/>
</dbReference>
<gene>
    <name evidence="4" type="ORF">AMTR_s00090p00152870</name>
</gene>
<dbReference type="EMBL" id="KI394757">
    <property type="protein sequence ID" value="ERN01684.1"/>
    <property type="molecule type" value="Genomic_DNA"/>
</dbReference>
<feature type="region of interest" description="Disordered" evidence="2">
    <location>
        <begin position="124"/>
        <end position="143"/>
    </location>
</feature>
<organism evidence="4 5">
    <name type="scientific">Amborella trichopoda</name>
    <dbReference type="NCBI Taxonomy" id="13333"/>
    <lineage>
        <taxon>Eukaryota</taxon>
        <taxon>Viridiplantae</taxon>
        <taxon>Streptophyta</taxon>
        <taxon>Embryophyta</taxon>
        <taxon>Tracheophyta</taxon>
        <taxon>Spermatophyta</taxon>
        <taxon>Magnoliopsida</taxon>
        <taxon>Amborellales</taxon>
        <taxon>Amborellaceae</taxon>
        <taxon>Amborella</taxon>
    </lineage>
</organism>
<dbReference type="HOGENOM" id="CLU_034146_0_0_1"/>
<reference evidence="5" key="1">
    <citation type="journal article" date="2013" name="Science">
        <title>The Amborella genome and the evolution of flowering plants.</title>
        <authorList>
            <consortium name="Amborella Genome Project"/>
        </authorList>
    </citation>
    <scope>NUCLEOTIDE SEQUENCE [LARGE SCALE GENOMIC DNA]</scope>
</reference>
<keyword evidence="5" id="KW-1185">Reference proteome</keyword>
<feature type="region of interest" description="Disordered" evidence="2">
    <location>
        <begin position="23"/>
        <end position="80"/>
    </location>
</feature>
<dbReference type="Gene3D" id="1.10.150.50">
    <property type="entry name" value="Transcription Factor, Ets-1"/>
    <property type="match status" value="1"/>
</dbReference>
<feature type="compositionally biased region" description="Polar residues" evidence="2">
    <location>
        <begin position="48"/>
        <end position="60"/>
    </location>
</feature>
<dbReference type="AlphaFoldDB" id="W1P249"/>
<proteinExistence type="predicted"/>
<dbReference type="Pfam" id="PF00536">
    <property type="entry name" value="SAM_1"/>
    <property type="match status" value="1"/>
</dbReference>
<feature type="region of interest" description="Disordered" evidence="2">
    <location>
        <begin position="171"/>
        <end position="218"/>
    </location>
</feature>
<dbReference type="OMA" id="KYVILFK"/>
<dbReference type="InterPro" id="IPR013761">
    <property type="entry name" value="SAM/pointed_sf"/>
</dbReference>
<dbReference type="Proteomes" id="UP000017836">
    <property type="component" value="Unassembled WGS sequence"/>
</dbReference>
<dbReference type="eggNOG" id="KOG4374">
    <property type="taxonomic scope" value="Eukaryota"/>
</dbReference>
<protein>
    <recommendedName>
        <fullName evidence="3">SAM domain-containing protein</fullName>
    </recommendedName>
</protein>
<name>W1P249_AMBTC</name>
<dbReference type="Gramene" id="ERN01684">
    <property type="protein sequence ID" value="ERN01684"/>
    <property type="gene ID" value="AMTR_s00090p00152870"/>
</dbReference>
<feature type="compositionally biased region" description="Low complexity" evidence="2">
    <location>
        <begin position="202"/>
        <end position="213"/>
    </location>
</feature>
<dbReference type="PANTHER" id="PTHR10627">
    <property type="entry name" value="SCP160"/>
    <property type="match status" value="1"/>
</dbReference>
<dbReference type="GO" id="GO:0004620">
    <property type="term" value="F:phospholipase activity"/>
    <property type="evidence" value="ECO:0000318"/>
    <property type="project" value="GO_Central"/>
</dbReference>
<evidence type="ECO:0000313" key="4">
    <source>
        <dbReference type="EMBL" id="ERN01684.1"/>
    </source>
</evidence>
<keyword evidence="1" id="KW-0677">Repeat</keyword>
<dbReference type="GO" id="GO:0005737">
    <property type="term" value="C:cytoplasm"/>
    <property type="evidence" value="ECO:0000318"/>
    <property type="project" value="GO_Central"/>
</dbReference>